<gene>
    <name evidence="3" type="ORF">DPMN_013342</name>
</gene>
<feature type="compositionally biased region" description="Polar residues" evidence="2">
    <location>
        <begin position="145"/>
        <end position="170"/>
    </location>
</feature>
<reference evidence="3" key="1">
    <citation type="journal article" date="2019" name="bioRxiv">
        <title>The Genome of the Zebra Mussel, Dreissena polymorpha: A Resource for Invasive Species Research.</title>
        <authorList>
            <person name="McCartney M.A."/>
            <person name="Auch B."/>
            <person name="Kono T."/>
            <person name="Mallez S."/>
            <person name="Zhang Y."/>
            <person name="Obille A."/>
            <person name="Becker A."/>
            <person name="Abrahante J.E."/>
            <person name="Garbe J."/>
            <person name="Badalamenti J.P."/>
            <person name="Herman A."/>
            <person name="Mangelson H."/>
            <person name="Liachko I."/>
            <person name="Sullivan S."/>
            <person name="Sone E.D."/>
            <person name="Koren S."/>
            <person name="Silverstein K.A.T."/>
            <person name="Beckman K.B."/>
            <person name="Gohl D.M."/>
        </authorList>
    </citation>
    <scope>NUCLEOTIDE SEQUENCE</scope>
    <source>
        <strain evidence="3">Duluth1</strain>
        <tissue evidence="3">Whole animal</tissue>
    </source>
</reference>
<dbReference type="InterPro" id="IPR026183">
    <property type="entry name" value="Taxilin_fam"/>
</dbReference>
<dbReference type="Pfam" id="PF09728">
    <property type="entry name" value="Taxilin"/>
    <property type="match status" value="1"/>
</dbReference>
<feature type="compositionally biased region" description="Basic and acidic residues" evidence="2">
    <location>
        <begin position="114"/>
        <end position="140"/>
    </location>
</feature>
<keyword evidence="4" id="KW-1185">Reference proteome</keyword>
<dbReference type="Proteomes" id="UP000828390">
    <property type="component" value="Unassembled WGS sequence"/>
</dbReference>
<organism evidence="3 4">
    <name type="scientific">Dreissena polymorpha</name>
    <name type="common">Zebra mussel</name>
    <name type="synonym">Mytilus polymorpha</name>
    <dbReference type="NCBI Taxonomy" id="45954"/>
    <lineage>
        <taxon>Eukaryota</taxon>
        <taxon>Metazoa</taxon>
        <taxon>Spiralia</taxon>
        <taxon>Lophotrochozoa</taxon>
        <taxon>Mollusca</taxon>
        <taxon>Bivalvia</taxon>
        <taxon>Autobranchia</taxon>
        <taxon>Heteroconchia</taxon>
        <taxon>Euheterodonta</taxon>
        <taxon>Imparidentia</taxon>
        <taxon>Neoheterodontei</taxon>
        <taxon>Myida</taxon>
        <taxon>Dreissenoidea</taxon>
        <taxon>Dreissenidae</taxon>
        <taxon>Dreissena</taxon>
    </lineage>
</organism>
<feature type="compositionally biased region" description="Polar residues" evidence="2">
    <location>
        <begin position="187"/>
        <end position="199"/>
    </location>
</feature>
<evidence type="ECO:0000313" key="3">
    <source>
        <dbReference type="EMBL" id="KAH3889289.1"/>
    </source>
</evidence>
<accession>A0A9D4S1S4</accession>
<feature type="compositionally biased region" description="Basic and acidic residues" evidence="2">
    <location>
        <begin position="171"/>
        <end position="186"/>
    </location>
</feature>
<protein>
    <submittedName>
        <fullName evidence="3">Uncharacterized protein</fullName>
    </submittedName>
</protein>
<dbReference type="AlphaFoldDB" id="A0A9D4S1S4"/>
<dbReference type="PANTHER" id="PTHR16127">
    <property type="entry name" value="TAXILIN"/>
    <property type="match status" value="1"/>
</dbReference>
<feature type="region of interest" description="Disordered" evidence="2">
    <location>
        <begin position="89"/>
        <end position="199"/>
    </location>
</feature>
<comment type="similarity">
    <text evidence="1">Belongs to the taxilin family.</text>
</comment>
<evidence type="ECO:0000256" key="1">
    <source>
        <dbReference type="ARBA" id="ARBA00009550"/>
    </source>
</evidence>
<sequence length="199" mass="21897">MGKRCKKLEKDGAQWKTKWEGANRALLEMAEEKTKYDRERGLLVTKITKLESLCRAMQAERQARKLLESEKISVTQELANLGLTKETLTQMAESMQTNSEVAKANGSSQTSEVKGQDLEVNEGKGSGDRPLEESDGSVEKEDSDTSCASEQTDVTVIQQKVSHPDISQSDVQKHEVTSTDQLEKGLQESTDSGQSNASS</sequence>
<dbReference type="EMBL" id="JAIWYP010000001">
    <property type="protein sequence ID" value="KAH3889289.1"/>
    <property type="molecule type" value="Genomic_DNA"/>
</dbReference>
<dbReference type="GO" id="GO:0019905">
    <property type="term" value="F:syntaxin binding"/>
    <property type="evidence" value="ECO:0007669"/>
    <property type="project" value="InterPro"/>
</dbReference>
<name>A0A9D4S1S4_DREPO</name>
<dbReference type="PANTHER" id="PTHR16127:SF13">
    <property type="entry name" value="GH01188P"/>
    <property type="match status" value="1"/>
</dbReference>
<evidence type="ECO:0000313" key="4">
    <source>
        <dbReference type="Proteomes" id="UP000828390"/>
    </source>
</evidence>
<feature type="compositionally biased region" description="Polar residues" evidence="2">
    <location>
        <begin position="89"/>
        <end position="113"/>
    </location>
</feature>
<reference evidence="3" key="2">
    <citation type="submission" date="2020-11" db="EMBL/GenBank/DDBJ databases">
        <authorList>
            <person name="McCartney M.A."/>
            <person name="Auch B."/>
            <person name="Kono T."/>
            <person name="Mallez S."/>
            <person name="Becker A."/>
            <person name="Gohl D.M."/>
            <person name="Silverstein K.A.T."/>
            <person name="Koren S."/>
            <person name="Bechman K.B."/>
            <person name="Herman A."/>
            <person name="Abrahante J.E."/>
            <person name="Garbe J."/>
        </authorList>
    </citation>
    <scope>NUCLEOTIDE SEQUENCE</scope>
    <source>
        <strain evidence="3">Duluth1</strain>
        <tissue evidence="3">Whole animal</tissue>
    </source>
</reference>
<comment type="caution">
    <text evidence="3">The sequence shown here is derived from an EMBL/GenBank/DDBJ whole genome shotgun (WGS) entry which is preliminary data.</text>
</comment>
<proteinExistence type="inferred from homology"/>
<evidence type="ECO:0000256" key="2">
    <source>
        <dbReference type="SAM" id="MobiDB-lite"/>
    </source>
</evidence>